<sequence>MGWIQPFYLAAFVSTLLWTTVSPMSTSKFYFETRQNIGSVAVMCRPNRTAVFGHLLQASGTQGVKINNTFQASLKTSFFNISKPVIKEQVISWVDSVVEVLEKNLPGEYWYHTTMSLLINDPLIKYDRDILEVVLLCMREWGFHVLNVKHLIYYEGSMKGVLTWFAVNLLSENITNPAPVVGLTDKADNIILPRLKEGKILPVTSRSLYKVKFNGKPANYYLDSERSSLGLQKVRRKVLKPLNKTGRILMSACMPENFTTHWMYKGVNYTVEGTYSKSTVHTTVVYASTSKQRRKSRGSELLSVKYKDCKKAVVGMLSRFGKNYTLGPRKMWALSDLQKIAENASLISNSVREVTVRKTMNRTMEVCSHFDPSKPFSCLDMTFLCVFFRVHFGLHKNATIAFLDSKLNYKVNWHLGLALYTAYAKPLLNTEIKKIVLQKK</sequence>
<dbReference type="Proteomes" id="UP001372834">
    <property type="component" value="Unassembled WGS sequence"/>
</dbReference>
<accession>A0AAN8S493</accession>
<dbReference type="AlphaFoldDB" id="A0AAN8S493"/>
<feature type="signal peptide" evidence="1">
    <location>
        <begin position="1"/>
        <end position="23"/>
    </location>
</feature>
<dbReference type="Gene3D" id="3.30.420.150">
    <property type="entry name" value="Exopolyphosphatase. Domain 2"/>
    <property type="match status" value="1"/>
</dbReference>
<protein>
    <recommendedName>
        <fullName evidence="4">LAGLIDADG homing endonuclease</fullName>
    </recommendedName>
</protein>
<comment type="caution">
    <text evidence="2">The sequence shown here is derived from an EMBL/GenBank/DDBJ whole genome shotgun (WGS) entry which is preliminary data.</text>
</comment>
<dbReference type="EMBL" id="JAWJWE010000038">
    <property type="protein sequence ID" value="KAK6623195.1"/>
    <property type="molecule type" value="Genomic_DNA"/>
</dbReference>
<reference evidence="2 3" key="1">
    <citation type="submission" date="2023-10" db="EMBL/GenBank/DDBJ databases">
        <title>Genomes of two closely related lineages of the louse Polyplax serrata with different host specificities.</title>
        <authorList>
            <person name="Martinu J."/>
            <person name="Tarabai H."/>
            <person name="Stefka J."/>
            <person name="Hypsa V."/>
        </authorList>
    </citation>
    <scope>NUCLEOTIDE SEQUENCE [LARGE SCALE GENOMIC DNA]</scope>
    <source>
        <strain evidence="2">HR10_N</strain>
    </source>
</reference>
<evidence type="ECO:0000256" key="1">
    <source>
        <dbReference type="SAM" id="SignalP"/>
    </source>
</evidence>
<keyword evidence="1" id="KW-0732">Signal</keyword>
<feature type="chain" id="PRO_5042884060" description="LAGLIDADG homing endonuclease" evidence="1">
    <location>
        <begin position="24"/>
        <end position="440"/>
    </location>
</feature>
<evidence type="ECO:0008006" key="4">
    <source>
        <dbReference type="Google" id="ProtNLM"/>
    </source>
</evidence>
<name>A0AAN8S493_POLSC</name>
<proteinExistence type="predicted"/>
<organism evidence="2 3">
    <name type="scientific">Polyplax serrata</name>
    <name type="common">Common mouse louse</name>
    <dbReference type="NCBI Taxonomy" id="468196"/>
    <lineage>
        <taxon>Eukaryota</taxon>
        <taxon>Metazoa</taxon>
        <taxon>Ecdysozoa</taxon>
        <taxon>Arthropoda</taxon>
        <taxon>Hexapoda</taxon>
        <taxon>Insecta</taxon>
        <taxon>Pterygota</taxon>
        <taxon>Neoptera</taxon>
        <taxon>Paraneoptera</taxon>
        <taxon>Psocodea</taxon>
        <taxon>Troctomorpha</taxon>
        <taxon>Phthiraptera</taxon>
        <taxon>Anoplura</taxon>
        <taxon>Polyplacidae</taxon>
        <taxon>Polyplax</taxon>
    </lineage>
</organism>
<gene>
    <name evidence="2" type="ORF">RUM43_009047</name>
</gene>
<evidence type="ECO:0000313" key="2">
    <source>
        <dbReference type="EMBL" id="KAK6623195.1"/>
    </source>
</evidence>
<evidence type="ECO:0000313" key="3">
    <source>
        <dbReference type="Proteomes" id="UP001372834"/>
    </source>
</evidence>